<accession>E8ZGP1</accession>
<dbReference type="KEGG" id="mha:HF1_03040"/>
<dbReference type="Proteomes" id="UP000008637">
    <property type="component" value="Chromosome"/>
</dbReference>
<dbReference type="OrthoDB" id="9829370at2"/>
<feature type="signal peptide" evidence="1">
    <location>
        <begin position="1"/>
        <end position="24"/>
    </location>
</feature>
<feature type="chain" id="PRO_5003236064" description="Lipoprotein" evidence="1">
    <location>
        <begin position="25"/>
        <end position="218"/>
    </location>
</feature>
<protein>
    <recommendedName>
        <fullName evidence="4">Lipoprotein</fullName>
    </recommendedName>
</protein>
<gene>
    <name evidence="2" type="ordered locus">HF1_03040</name>
</gene>
<keyword evidence="3" id="KW-1185">Reference proteome</keyword>
<dbReference type="HOGENOM" id="CLU_098620_0_0_14"/>
<organism evidence="2 3">
    <name type="scientific">Mycoplasma haemofelis (strain Langford 1)</name>
    <name type="common">Haemobartonella felis</name>
    <dbReference type="NCBI Taxonomy" id="941640"/>
    <lineage>
        <taxon>Bacteria</taxon>
        <taxon>Bacillati</taxon>
        <taxon>Mycoplasmatota</taxon>
        <taxon>Mollicutes</taxon>
        <taxon>Mycoplasmataceae</taxon>
        <taxon>Mycoplasma</taxon>
    </lineage>
</organism>
<keyword evidence="1" id="KW-0732">Signal</keyword>
<sequence>MSLLTKSALGFAAAGTTAAGAAYAGGLFDGKVKEKTSISKLLQSLNPEKRLIMASEGSDPSWKEAWKNYKVKYSGKGLDPLKVLSGKALASDEAAPADFMSSCKDLFDVKVVDGKDDSYQLVLNHCTRLTLVSDWIADRGHELVSQTDGADTFAWTSLWKKYKDAGKNVWSVSEYSSHQEVPASFKKKCSDESSVAQGNKEDPSVENVFLFCSKKKAD</sequence>
<evidence type="ECO:0008006" key="4">
    <source>
        <dbReference type="Google" id="ProtNLM"/>
    </source>
</evidence>
<evidence type="ECO:0000313" key="2">
    <source>
        <dbReference type="EMBL" id="CBY92312.1"/>
    </source>
</evidence>
<proteinExistence type="predicted"/>
<evidence type="ECO:0000256" key="1">
    <source>
        <dbReference type="SAM" id="SignalP"/>
    </source>
</evidence>
<dbReference type="AlphaFoldDB" id="E8ZGP1"/>
<reference evidence="2 3" key="1">
    <citation type="journal article" date="2011" name="J. Bacteriol.">
        <title>Complete genome sequence of Mycoplasma haemofelis, a hemotropic mycoplasma.</title>
        <authorList>
            <person name="Barker E.N."/>
            <person name="Helps C.R."/>
            <person name="Peters I.R."/>
            <person name="Darby A.C."/>
            <person name="Radford A.D."/>
            <person name="Tasker S."/>
        </authorList>
    </citation>
    <scope>NUCLEOTIDE SEQUENCE [LARGE SCALE GENOMIC DNA]</scope>
    <source>
        <strain evidence="2 3">Langford 1</strain>
    </source>
</reference>
<name>E8ZGP1_MYCHL</name>
<dbReference type="EMBL" id="FR773153">
    <property type="protein sequence ID" value="CBY92312.1"/>
    <property type="molecule type" value="Genomic_DNA"/>
</dbReference>
<evidence type="ECO:0000313" key="3">
    <source>
        <dbReference type="Proteomes" id="UP000008637"/>
    </source>
</evidence>